<sequence length="470" mass="51250">VKHFLYLILIFAGMWLGGCATSPEDRPPPMPKSNIQNIPSKFGGGSTNAPSGAGWLKDFNDATLNALVGEAIRNNPDLRVTAAKLKTARANLKIAGAALLPTLTAKAAASRTKRNNTSGFSITSSRSERYTPSLDLAWEVDVWGRLADSRLAAQLDTEEAAANLQAARLSLAANTAKGWFSLAETELQAQLTRQTLKSYTNNLAVLEEGLQAGLTKALDVRLMRTSVRNTEGTLQLRLRERDTARRSLEVLLGRYPKSEVALGAGLPTLTNAVPAGLPAQLLERRPDVIAAQRSYFAAYHRVNSAKKDRLPKISLTGSYGTSSDELENVLDINNNIWNLAVNLTKPIFDAGKIKSQIERSKAQQEEARYQYVQTALQAFAEVETTLAAEGFLTAQETALRASTTEAGEAQTLALEDYQAGLTDIVTVLESQRRVFDAKRSLIQIQNLRLQNRIDLYLALGGEFDQPKPNA</sequence>
<gene>
    <name evidence="2" type="ORF">METZ01_LOCUS208954</name>
</gene>
<dbReference type="EMBL" id="UINC01047173">
    <property type="protein sequence ID" value="SVB56100.1"/>
    <property type="molecule type" value="Genomic_DNA"/>
</dbReference>
<dbReference type="SUPFAM" id="SSF56954">
    <property type="entry name" value="Outer membrane efflux proteins (OEP)"/>
    <property type="match status" value="1"/>
</dbReference>
<proteinExistence type="predicted"/>
<dbReference type="GO" id="GO:0015562">
    <property type="term" value="F:efflux transmembrane transporter activity"/>
    <property type="evidence" value="ECO:0007669"/>
    <property type="project" value="InterPro"/>
</dbReference>
<evidence type="ECO:0008006" key="3">
    <source>
        <dbReference type="Google" id="ProtNLM"/>
    </source>
</evidence>
<feature type="region of interest" description="Disordered" evidence="1">
    <location>
        <begin position="23"/>
        <end position="43"/>
    </location>
</feature>
<protein>
    <recommendedName>
        <fullName evidence="3">Transporter</fullName>
    </recommendedName>
</protein>
<dbReference type="NCBIfam" id="TIGR01845">
    <property type="entry name" value="outer_NodT"/>
    <property type="match status" value="1"/>
</dbReference>
<feature type="non-terminal residue" evidence="2">
    <location>
        <position position="1"/>
    </location>
</feature>
<accession>A0A382EZG0</accession>
<dbReference type="InterPro" id="IPR010131">
    <property type="entry name" value="MdtP/NodT-like"/>
</dbReference>
<dbReference type="AlphaFoldDB" id="A0A382EZG0"/>
<reference evidence="2" key="1">
    <citation type="submission" date="2018-05" db="EMBL/GenBank/DDBJ databases">
        <authorList>
            <person name="Lanie J.A."/>
            <person name="Ng W.-L."/>
            <person name="Kazmierczak K.M."/>
            <person name="Andrzejewski T.M."/>
            <person name="Davidsen T.M."/>
            <person name="Wayne K.J."/>
            <person name="Tettelin H."/>
            <person name="Glass J.I."/>
            <person name="Rusch D."/>
            <person name="Podicherti R."/>
            <person name="Tsui H.-C.T."/>
            <person name="Winkler M.E."/>
        </authorList>
    </citation>
    <scope>NUCLEOTIDE SEQUENCE</scope>
</reference>
<organism evidence="2">
    <name type="scientific">marine metagenome</name>
    <dbReference type="NCBI Taxonomy" id="408172"/>
    <lineage>
        <taxon>unclassified sequences</taxon>
        <taxon>metagenomes</taxon>
        <taxon>ecological metagenomes</taxon>
    </lineage>
</organism>
<dbReference type="Pfam" id="PF02321">
    <property type="entry name" value="OEP"/>
    <property type="match status" value="2"/>
</dbReference>
<evidence type="ECO:0000313" key="2">
    <source>
        <dbReference type="EMBL" id="SVB56100.1"/>
    </source>
</evidence>
<feature type="non-terminal residue" evidence="2">
    <location>
        <position position="470"/>
    </location>
</feature>
<dbReference type="Gene3D" id="1.20.1600.10">
    <property type="entry name" value="Outer membrane efflux proteins (OEP)"/>
    <property type="match status" value="1"/>
</dbReference>
<dbReference type="InterPro" id="IPR003423">
    <property type="entry name" value="OMP_efflux"/>
</dbReference>
<dbReference type="PANTHER" id="PTHR30203">
    <property type="entry name" value="OUTER MEMBRANE CATION EFFLUX PROTEIN"/>
    <property type="match status" value="1"/>
</dbReference>
<name>A0A382EZG0_9ZZZZ</name>
<evidence type="ECO:0000256" key="1">
    <source>
        <dbReference type="SAM" id="MobiDB-lite"/>
    </source>
</evidence>
<dbReference type="Gene3D" id="2.20.200.10">
    <property type="entry name" value="Outer membrane efflux proteins (OEP)"/>
    <property type="match status" value="1"/>
</dbReference>
<dbReference type="GO" id="GO:0016020">
    <property type="term" value="C:membrane"/>
    <property type="evidence" value="ECO:0007669"/>
    <property type="project" value="InterPro"/>
</dbReference>
<dbReference type="PANTHER" id="PTHR30203:SF33">
    <property type="entry name" value="BLR4455 PROTEIN"/>
    <property type="match status" value="1"/>
</dbReference>